<sequence length="139" mass="14777">MTMDSDPMASPTTEQLVARLRAILSVERLRAMKARDASARAATRAALAALDNAEAVPIESVPASGAIEASAIGVGAADVERGVLTWADARAVVEREIAEHEHAAHTFQRPGDRQDERAADLLRQAAVLREVLDRVEGSA</sequence>
<comment type="caution">
    <text evidence="1">The sequence shown here is derived from an EMBL/GenBank/DDBJ whole genome shotgun (WGS) entry which is preliminary data.</text>
</comment>
<gene>
    <name evidence="1" type="ORF">GCM10009810_09010</name>
</gene>
<organism evidence="1 2">
    <name type="scientific">Nostocoides vanveenii</name>
    <dbReference type="NCBI Taxonomy" id="330835"/>
    <lineage>
        <taxon>Bacteria</taxon>
        <taxon>Bacillati</taxon>
        <taxon>Actinomycetota</taxon>
        <taxon>Actinomycetes</taxon>
        <taxon>Micrococcales</taxon>
        <taxon>Intrasporangiaceae</taxon>
        <taxon>Nostocoides</taxon>
    </lineage>
</organism>
<evidence type="ECO:0000313" key="2">
    <source>
        <dbReference type="Proteomes" id="UP001501475"/>
    </source>
</evidence>
<dbReference type="RefSeq" id="WP_344062715.1">
    <property type="nucleotide sequence ID" value="NZ_BAAAPN010000024.1"/>
</dbReference>
<reference evidence="2" key="1">
    <citation type="journal article" date="2019" name="Int. J. Syst. Evol. Microbiol.">
        <title>The Global Catalogue of Microorganisms (GCM) 10K type strain sequencing project: providing services to taxonomists for standard genome sequencing and annotation.</title>
        <authorList>
            <consortium name="The Broad Institute Genomics Platform"/>
            <consortium name="The Broad Institute Genome Sequencing Center for Infectious Disease"/>
            <person name="Wu L."/>
            <person name="Ma J."/>
        </authorList>
    </citation>
    <scope>NUCLEOTIDE SEQUENCE [LARGE SCALE GENOMIC DNA]</scope>
    <source>
        <strain evidence="2">JCM 15591</strain>
    </source>
</reference>
<dbReference type="Gene3D" id="1.10.1510.10">
    <property type="entry name" value="Uncharacterised protein YqeY/AIM41 PF09424, N-terminal domain"/>
    <property type="match status" value="1"/>
</dbReference>
<name>A0ABP4WBF4_9MICO</name>
<keyword evidence="2" id="KW-1185">Reference proteome</keyword>
<dbReference type="InterPro" id="IPR042184">
    <property type="entry name" value="YqeY/Aim41_N"/>
</dbReference>
<protein>
    <submittedName>
        <fullName evidence="1">Uncharacterized protein</fullName>
    </submittedName>
</protein>
<accession>A0ABP4WBF4</accession>
<dbReference type="Proteomes" id="UP001501475">
    <property type="component" value="Unassembled WGS sequence"/>
</dbReference>
<evidence type="ECO:0000313" key="1">
    <source>
        <dbReference type="EMBL" id="GAA1750863.1"/>
    </source>
</evidence>
<dbReference type="EMBL" id="BAAAPN010000024">
    <property type="protein sequence ID" value="GAA1750863.1"/>
    <property type="molecule type" value="Genomic_DNA"/>
</dbReference>
<proteinExistence type="predicted"/>